<dbReference type="PROSITE" id="PS50025">
    <property type="entry name" value="LAM_G_DOMAIN"/>
    <property type="match status" value="3"/>
</dbReference>
<gene>
    <name evidence="4" type="primary">LOC106474320</name>
</gene>
<dbReference type="SMART" id="SM00282">
    <property type="entry name" value="LamG"/>
    <property type="match status" value="3"/>
</dbReference>
<dbReference type="PANTHER" id="PTHR15036:SF67">
    <property type="entry name" value="LAMININ SUBUNIT ALPHA-LIKE PROTEIN"/>
    <property type="match status" value="1"/>
</dbReference>
<dbReference type="Proteomes" id="UP000694941">
    <property type="component" value="Unplaced"/>
</dbReference>
<accession>A0ABM1TR34</accession>
<evidence type="ECO:0000256" key="1">
    <source>
        <dbReference type="PROSITE-ProRule" id="PRU00122"/>
    </source>
</evidence>
<dbReference type="GeneID" id="106474320"/>
<protein>
    <submittedName>
        <fullName evidence="4">Laminin subunit alpha-1-like isoform X1</fullName>
    </submittedName>
</protein>
<feature type="domain" description="Laminin G" evidence="2">
    <location>
        <begin position="1"/>
        <end position="199"/>
    </location>
</feature>
<feature type="domain" description="Laminin G" evidence="2">
    <location>
        <begin position="392"/>
        <end position="568"/>
    </location>
</feature>
<dbReference type="CDD" id="cd00110">
    <property type="entry name" value="LamG"/>
    <property type="match status" value="3"/>
</dbReference>
<dbReference type="Pfam" id="PF00054">
    <property type="entry name" value="Laminin_G_1"/>
    <property type="match status" value="2"/>
</dbReference>
<evidence type="ECO:0000259" key="2">
    <source>
        <dbReference type="PROSITE" id="PS50025"/>
    </source>
</evidence>
<dbReference type="InterPro" id="IPR050372">
    <property type="entry name" value="Neurexin-related_CASP"/>
</dbReference>
<keyword evidence="3" id="KW-1185">Reference proteome</keyword>
<dbReference type="Pfam" id="PF02210">
    <property type="entry name" value="Laminin_G_2"/>
    <property type="match status" value="1"/>
</dbReference>
<proteinExistence type="predicted"/>
<name>A0ABM1TR34_LIMPO</name>
<reference evidence="4" key="1">
    <citation type="submission" date="2025-08" db="UniProtKB">
        <authorList>
            <consortium name="RefSeq"/>
        </authorList>
    </citation>
    <scope>IDENTIFICATION</scope>
    <source>
        <tissue evidence="4">Muscle</tissue>
    </source>
</reference>
<dbReference type="InterPro" id="IPR001791">
    <property type="entry name" value="Laminin_G"/>
</dbReference>
<feature type="domain" description="Laminin G" evidence="2">
    <location>
        <begin position="209"/>
        <end position="387"/>
    </location>
</feature>
<dbReference type="SUPFAM" id="SSF49899">
    <property type="entry name" value="Concanavalin A-like lectins/glucanases"/>
    <property type="match status" value="3"/>
</dbReference>
<evidence type="ECO:0000313" key="4">
    <source>
        <dbReference type="RefSeq" id="XP_022258340.1"/>
    </source>
</evidence>
<dbReference type="PANTHER" id="PTHR15036">
    <property type="entry name" value="PIKACHURIN-LIKE PROTEIN"/>
    <property type="match status" value="1"/>
</dbReference>
<dbReference type="InterPro" id="IPR013320">
    <property type="entry name" value="ConA-like_dom_sf"/>
</dbReference>
<dbReference type="Gene3D" id="2.60.120.200">
    <property type="match status" value="3"/>
</dbReference>
<organism evidence="3 4">
    <name type="scientific">Limulus polyphemus</name>
    <name type="common">Atlantic horseshoe crab</name>
    <dbReference type="NCBI Taxonomy" id="6850"/>
    <lineage>
        <taxon>Eukaryota</taxon>
        <taxon>Metazoa</taxon>
        <taxon>Ecdysozoa</taxon>
        <taxon>Arthropoda</taxon>
        <taxon>Chelicerata</taxon>
        <taxon>Merostomata</taxon>
        <taxon>Xiphosura</taxon>
        <taxon>Limulidae</taxon>
        <taxon>Limulus</taxon>
    </lineage>
</organism>
<evidence type="ECO:0000313" key="3">
    <source>
        <dbReference type="Proteomes" id="UP000694941"/>
    </source>
</evidence>
<dbReference type="RefSeq" id="XP_022258340.1">
    <property type="nucleotide sequence ID" value="XM_022402632.1"/>
</dbReference>
<comment type="caution">
    <text evidence="1">Lacks conserved residue(s) required for the propagation of feature annotation.</text>
</comment>
<sequence length="568" mass="63719">MASSLKVSLTTDKNGKCVRSYQPQIRPSTTNNIILNYALNKKDDRDSLLFYLASTVSDDFMAIEMVNRKIHFLWNAGGGTQVLKHGHTLQVNDEQLSKEEYWYIIEVNRIGNLATLTVKSASKKAEPDHNKVQGHSSLEFTKMSLNSSSHFFIGGIPSSVKVPGQVKTRSFAGCLYEVRLDGNRVGLWNFITNYGCSGCKEGVTGQVDASKYMFKGGGYAIHRQIKNYPYYEHTITLKFKTFDENALLFFTSNPQKGQFVSLELRSGKIVYQASVGPTTSRLIVSTTKSFNNGYLTRTTIQRRGNKVYLLANNSIIEGKADDWKKNDKIELNLSTKMYYGGVPPNFSASSWPDVVFQGFHGCMSGLQIGSTVVNLLNAEAYNLLPGCEDEVIKIVRFTGMGYLEMKGQPLERESNFSFTFLTKQENALLLLSTFEGSDEKEVENLEELWLRLWKTTQNYYSVAVVNGKLETRLNAGKGEKLIESSKPVNDGKYHTVTLLKNRRYVKLRIDDENVGSDEGLRLKGSRIDAPVNGGLFFGGVRNNMRVSQMTTTTNNLTGIIKDVIFNNR</sequence>